<protein>
    <submittedName>
        <fullName evidence="1">Uncharacterized protein</fullName>
    </submittedName>
</protein>
<comment type="caution">
    <text evidence="1">The sequence shown here is derived from an EMBL/GenBank/DDBJ whole genome shotgun (WGS) entry which is preliminary data.</text>
</comment>
<name>A0A1Y3ASJ8_EURMA</name>
<gene>
    <name evidence="1" type="ORF">BLA29_014751</name>
</gene>
<reference evidence="1 2" key="1">
    <citation type="submission" date="2017-03" db="EMBL/GenBank/DDBJ databases">
        <title>Genome Survey of Euroglyphus maynei.</title>
        <authorList>
            <person name="Arlian L.G."/>
            <person name="Morgan M.S."/>
            <person name="Rider S.D."/>
        </authorList>
    </citation>
    <scope>NUCLEOTIDE SEQUENCE [LARGE SCALE GENOMIC DNA]</scope>
    <source>
        <strain evidence="1">Arlian Lab</strain>
        <tissue evidence="1">Whole body</tissue>
    </source>
</reference>
<sequence length="107" mass="11370">MANEMTIKNALCNNLDDLVINGGGGGDDIDKLTIPLNGHHSPSSATPTGANIIHSNIYSSGPLSTSNVNGGSMMATNKHVTWRPETPPSPNIYTVSFIIVKTFHFFS</sequence>
<organism evidence="1 2">
    <name type="scientific">Euroglyphus maynei</name>
    <name type="common">Mayne's house dust mite</name>
    <dbReference type="NCBI Taxonomy" id="6958"/>
    <lineage>
        <taxon>Eukaryota</taxon>
        <taxon>Metazoa</taxon>
        <taxon>Ecdysozoa</taxon>
        <taxon>Arthropoda</taxon>
        <taxon>Chelicerata</taxon>
        <taxon>Arachnida</taxon>
        <taxon>Acari</taxon>
        <taxon>Acariformes</taxon>
        <taxon>Sarcoptiformes</taxon>
        <taxon>Astigmata</taxon>
        <taxon>Psoroptidia</taxon>
        <taxon>Analgoidea</taxon>
        <taxon>Pyroglyphidae</taxon>
        <taxon>Pyroglyphinae</taxon>
        <taxon>Euroglyphus</taxon>
    </lineage>
</organism>
<dbReference type="EMBL" id="MUJZ01067049">
    <property type="protein sequence ID" value="OTF70155.1"/>
    <property type="molecule type" value="Genomic_DNA"/>
</dbReference>
<dbReference type="OrthoDB" id="10657008at2759"/>
<proteinExistence type="predicted"/>
<accession>A0A1Y3ASJ8</accession>
<dbReference type="Proteomes" id="UP000194236">
    <property type="component" value="Unassembled WGS sequence"/>
</dbReference>
<evidence type="ECO:0000313" key="1">
    <source>
        <dbReference type="EMBL" id="OTF70155.1"/>
    </source>
</evidence>
<keyword evidence="2" id="KW-1185">Reference proteome</keyword>
<dbReference type="AlphaFoldDB" id="A0A1Y3ASJ8"/>
<evidence type="ECO:0000313" key="2">
    <source>
        <dbReference type="Proteomes" id="UP000194236"/>
    </source>
</evidence>